<sequence length="330" mass="35984">MIRFTLRQLEYFVAVGEAGSITVAAGRVNVSSPSISTAISQLETEFGMPLFVRQHAQGLSLTQAGRVLMDQARAVLREADRLVDLAGDISGQVRGPIMVGCMLTFAQVVLPALRKDFTDSFPEVRFSQSEYDANDLVSALRRAEIDVALAYDLVVPPDLTFIPLIEMPPFVLIPADHPLADRVEIDVEELRSLPMVLLDLPQSADYFLSFFQDKGIKPEISERSRDIAVVRSLVANGFGYSIANLRPLNGMSPDGKSLKFIPLAGNLRPLKMGLLMPPHAETTHVVRSFLEFAQSWVRDGFSPGGVPREISGPLASPAVAEKAKTAPPES</sequence>
<keyword evidence="4" id="KW-0804">Transcription</keyword>
<accession>A0A1I3L4N4</accession>
<keyword evidence="8" id="KW-1185">Reference proteome</keyword>
<evidence type="ECO:0000313" key="7">
    <source>
        <dbReference type="EMBL" id="SFI79662.1"/>
    </source>
</evidence>
<reference evidence="8" key="1">
    <citation type="submission" date="2016-10" db="EMBL/GenBank/DDBJ databases">
        <authorList>
            <person name="Varghese N."/>
            <person name="Submissions S."/>
        </authorList>
    </citation>
    <scope>NUCLEOTIDE SEQUENCE [LARGE SCALE GENOMIC DNA]</scope>
    <source>
        <strain evidence="8">DSM 26471</strain>
    </source>
</reference>
<dbReference type="FunFam" id="1.10.10.10:FF:000001">
    <property type="entry name" value="LysR family transcriptional regulator"/>
    <property type="match status" value="1"/>
</dbReference>
<dbReference type="GO" id="GO:0032993">
    <property type="term" value="C:protein-DNA complex"/>
    <property type="evidence" value="ECO:0007669"/>
    <property type="project" value="TreeGrafter"/>
</dbReference>
<dbReference type="GO" id="GO:0003700">
    <property type="term" value="F:DNA-binding transcription factor activity"/>
    <property type="evidence" value="ECO:0007669"/>
    <property type="project" value="InterPro"/>
</dbReference>
<dbReference type="Gene3D" id="3.40.190.10">
    <property type="entry name" value="Periplasmic binding protein-like II"/>
    <property type="match status" value="2"/>
</dbReference>
<dbReference type="GO" id="GO:0003677">
    <property type="term" value="F:DNA binding"/>
    <property type="evidence" value="ECO:0007669"/>
    <property type="project" value="UniProtKB-KW"/>
</dbReference>
<evidence type="ECO:0000256" key="1">
    <source>
        <dbReference type="ARBA" id="ARBA00009437"/>
    </source>
</evidence>
<dbReference type="PANTHER" id="PTHR30346:SF0">
    <property type="entry name" value="HCA OPERON TRANSCRIPTIONAL ACTIVATOR HCAR"/>
    <property type="match status" value="1"/>
</dbReference>
<dbReference type="InterPro" id="IPR005119">
    <property type="entry name" value="LysR_subst-bd"/>
</dbReference>
<dbReference type="SUPFAM" id="SSF46785">
    <property type="entry name" value="Winged helix' DNA-binding domain"/>
    <property type="match status" value="1"/>
</dbReference>
<evidence type="ECO:0000313" key="8">
    <source>
        <dbReference type="Proteomes" id="UP000199630"/>
    </source>
</evidence>
<protein>
    <submittedName>
        <fullName evidence="7">DNA-binding transcriptional regulator, LysR family</fullName>
    </submittedName>
</protein>
<dbReference type="Proteomes" id="UP000199630">
    <property type="component" value="Unassembled WGS sequence"/>
</dbReference>
<dbReference type="OrthoDB" id="8679465at2"/>
<dbReference type="InterPro" id="IPR000847">
    <property type="entry name" value="LysR_HTH_N"/>
</dbReference>
<evidence type="ECO:0000256" key="3">
    <source>
        <dbReference type="ARBA" id="ARBA00023125"/>
    </source>
</evidence>
<evidence type="ECO:0000256" key="5">
    <source>
        <dbReference type="SAM" id="MobiDB-lite"/>
    </source>
</evidence>
<gene>
    <name evidence="7" type="ORF">SAMN04487991_0893</name>
</gene>
<dbReference type="PANTHER" id="PTHR30346">
    <property type="entry name" value="TRANSCRIPTIONAL DUAL REGULATOR HCAR-RELATED"/>
    <property type="match status" value="1"/>
</dbReference>
<name>A0A1I3L4N4_9RHOB</name>
<feature type="region of interest" description="Disordered" evidence="5">
    <location>
        <begin position="307"/>
        <end position="330"/>
    </location>
</feature>
<evidence type="ECO:0000256" key="4">
    <source>
        <dbReference type="ARBA" id="ARBA00023163"/>
    </source>
</evidence>
<dbReference type="STRING" id="588602.SAMN04487991_0893"/>
<dbReference type="SUPFAM" id="SSF53850">
    <property type="entry name" value="Periplasmic binding protein-like II"/>
    <property type="match status" value="1"/>
</dbReference>
<organism evidence="7 8">
    <name type="scientific">Celeribacter neptunius</name>
    <dbReference type="NCBI Taxonomy" id="588602"/>
    <lineage>
        <taxon>Bacteria</taxon>
        <taxon>Pseudomonadati</taxon>
        <taxon>Pseudomonadota</taxon>
        <taxon>Alphaproteobacteria</taxon>
        <taxon>Rhodobacterales</taxon>
        <taxon>Roseobacteraceae</taxon>
        <taxon>Celeribacter</taxon>
    </lineage>
</organism>
<keyword evidence="3 7" id="KW-0238">DNA-binding</keyword>
<dbReference type="Pfam" id="PF00126">
    <property type="entry name" value="HTH_1"/>
    <property type="match status" value="1"/>
</dbReference>
<proteinExistence type="inferred from homology"/>
<dbReference type="AlphaFoldDB" id="A0A1I3L4N4"/>
<evidence type="ECO:0000256" key="2">
    <source>
        <dbReference type="ARBA" id="ARBA00023015"/>
    </source>
</evidence>
<dbReference type="InterPro" id="IPR036390">
    <property type="entry name" value="WH_DNA-bd_sf"/>
</dbReference>
<dbReference type="PROSITE" id="PS50931">
    <property type="entry name" value="HTH_LYSR"/>
    <property type="match status" value="1"/>
</dbReference>
<dbReference type="Pfam" id="PF03466">
    <property type="entry name" value="LysR_substrate"/>
    <property type="match status" value="1"/>
</dbReference>
<dbReference type="RefSeq" id="WP_090057966.1">
    <property type="nucleotide sequence ID" value="NZ_FORH01000001.1"/>
</dbReference>
<keyword evidence="2" id="KW-0805">Transcription regulation</keyword>
<evidence type="ECO:0000259" key="6">
    <source>
        <dbReference type="PROSITE" id="PS50931"/>
    </source>
</evidence>
<feature type="domain" description="HTH lysR-type" evidence="6">
    <location>
        <begin position="4"/>
        <end position="62"/>
    </location>
</feature>
<comment type="similarity">
    <text evidence="1">Belongs to the LysR transcriptional regulatory family.</text>
</comment>
<dbReference type="Gene3D" id="1.10.10.10">
    <property type="entry name" value="Winged helix-like DNA-binding domain superfamily/Winged helix DNA-binding domain"/>
    <property type="match status" value="1"/>
</dbReference>
<dbReference type="InterPro" id="IPR036388">
    <property type="entry name" value="WH-like_DNA-bd_sf"/>
</dbReference>
<dbReference type="PRINTS" id="PR00039">
    <property type="entry name" value="HTHLYSR"/>
</dbReference>
<dbReference type="EMBL" id="FORH01000001">
    <property type="protein sequence ID" value="SFI79662.1"/>
    <property type="molecule type" value="Genomic_DNA"/>
</dbReference>